<evidence type="ECO:0000259" key="1">
    <source>
        <dbReference type="Pfam" id="PF18922"/>
    </source>
</evidence>
<dbReference type="EMBL" id="MN448303">
    <property type="protein sequence ID" value="QFG75193.1"/>
    <property type="molecule type" value="Genomic_DNA"/>
</dbReference>
<name>A0A5J6VMG3_9VIRU</name>
<reference evidence="2" key="1">
    <citation type="journal article" date="2019" name="Philos. Trans. R. Soc. Lond., B, Biol. Sci.">
        <title>Targeted metagenomic recovery of four divergent viruses reveals shared and distinctive characteristics of giant viruses of marine eukaryotes.</title>
        <authorList>
            <person name="Needham D.M."/>
            <person name="Poirier C."/>
            <person name="Hehenberger E."/>
            <person name="Jimenez V."/>
            <person name="Swalwell J.E."/>
            <person name="Santoro A.E."/>
            <person name="Worden A.Z."/>
        </authorList>
    </citation>
    <scope>NUCLEOTIDE SEQUENCE</scope>
    <source>
        <strain evidence="2">OPacV-421</strain>
    </source>
</reference>
<proteinExistence type="predicted"/>
<evidence type="ECO:0000313" key="2">
    <source>
        <dbReference type="EMBL" id="QFG75193.1"/>
    </source>
</evidence>
<sequence length="228" mass="27000">MDIILQQIKLLPNKVIWNYYPEKLTCVIVEPRKHLNLRGCLYNMANIYANTDVGLTIFYSSTNIEYIKEIIQHWKGVRLIKLLKPTLTRKEYSYLLTRPIFYETIKSSHLLIFQTDSIIFKPIPDIYFEYDYVGAPWSTNYIWGNGCGNGGFSLRKKSSMIQACHNIHLNQYSGYHPEDIYFSYKELHIPPMKLRQQFSVEYVYYPNPIGCHKVFYSEFFIHILPQIS</sequence>
<dbReference type="Pfam" id="PF18922">
    <property type="entry name" value="DUF5672"/>
    <property type="match status" value="1"/>
</dbReference>
<accession>A0A5J6VMG3</accession>
<feature type="domain" description="DUF5672" evidence="1">
    <location>
        <begin position="88"/>
        <end position="212"/>
    </location>
</feature>
<dbReference type="InterPro" id="IPR043729">
    <property type="entry name" value="DUF5672"/>
</dbReference>
<organism evidence="2">
    <name type="scientific">Megaviridae environmental sample</name>
    <dbReference type="NCBI Taxonomy" id="1737588"/>
    <lineage>
        <taxon>Viruses</taxon>
        <taxon>Varidnaviria</taxon>
        <taxon>Bamfordvirae</taxon>
        <taxon>Nucleocytoviricota</taxon>
        <taxon>Megaviricetes</taxon>
        <taxon>Imitervirales</taxon>
        <taxon>Mimiviridae</taxon>
        <taxon>environmental samples</taxon>
    </lineage>
</organism>
<protein>
    <recommendedName>
        <fullName evidence="1">DUF5672 domain-containing protein</fullName>
    </recommendedName>
</protein>